<evidence type="ECO:0000256" key="1">
    <source>
        <dbReference type="SAM" id="Phobius"/>
    </source>
</evidence>
<feature type="transmembrane region" description="Helical" evidence="1">
    <location>
        <begin position="214"/>
        <end position="232"/>
    </location>
</feature>
<feature type="transmembrane region" description="Helical" evidence="1">
    <location>
        <begin position="67"/>
        <end position="87"/>
    </location>
</feature>
<proteinExistence type="predicted"/>
<reference evidence="2" key="1">
    <citation type="submission" date="2020-10" db="EMBL/GenBank/DDBJ databases">
        <authorList>
            <person name="Castelo-Branco R."/>
            <person name="Eusebio N."/>
            <person name="Adriana R."/>
            <person name="Vieira A."/>
            <person name="Brugerolle De Fraissinette N."/>
            <person name="Rezende De Castro R."/>
            <person name="Schneider M.P."/>
            <person name="Vasconcelos V."/>
            <person name="Leao P.N."/>
        </authorList>
    </citation>
    <scope>NUCLEOTIDE SEQUENCE</scope>
    <source>
        <strain evidence="2">LEGE 11479</strain>
    </source>
</reference>
<protein>
    <submittedName>
        <fullName evidence="2">HupE/UreJ family protein</fullName>
    </submittedName>
</protein>
<accession>A0A928X3I2</accession>
<dbReference type="InterPro" id="IPR007038">
    <property type="entry name" value="HupE_UreJ"/>
</dbReference>
<dbReference type="PIRSF" id="PIRSF016919">
    <property type="entry name" value="HupE_UreJ"/>
    <property type="match status" value="1"/>
</dbReference>
<dbReference type="Pfam" id="PF04955">
    <property type="entry name" value="HupE_UreJ"/>
    <property type="match status" value="1"/>
</dbReference>
<dbReference type="EMBL" id="JADEXP010000053">
    <property type="protein sequence ID" value="MBE9066676.1"/>
    <property type="molecule type" value="Genomic_DNA"/>
</dbReference>
<name>A0A928X3I2_LEPEC</name>
<evidence type="ECO:0000313" key="3">
    <source>
        <dbReference type="Proteomes" id="UP000615026"/>
    </source>
</evidence>
<organism evidence="2 3">
    <name type="scientific">Leptolyngbya cf. ectocarpi LEGE 11479</name>
    <dbReference type="NCBI Taxonomy" id="1828722"/>
    <lineage>
        <taxon>Bacteria</taxon>
        <taxon>Bacillati</taxon>
        <taxon>Cyanobacteriota</taxon>
        <taxon>Cyanophyceae</taxon>
        <taxon>Leptolyngbyales</taxon>
        <taxon>Leptolyngbyaceae</taxon>
        <taxon>Leptolyngbya group</taxon>
        <taxon>Leptolyngbya</taxon>
    </lineage>
</organism>
<keyword evidence="3" id="KW-1185">Reference proteome</keyword>
<comment type="caution">
    <text evidence="2">The sequence shown here is derived from an EMBL/GenBank/DDBJ whole genome shotgun (WGS) entry which is preliminary data.</text>
</comment>
<feature type="transmembrane region" description="Helical" evidence="1">
    <location>
        <begin position="119"/>
        <end position="136"/>
    </location>
</feature>
<feature type="transmembrane region" description="Helical" evidence="1">
    <location>
        <begin position="94"/>
        <end position="113"/>
    </location>
</feature>
<feature type="transmembrane region" description="Helical" evidence="1">
    <location>
        <begin position="27"/>
        <end position="47"/>
    </location>
</feature>
<dbReference type="Proteomes" id="UP000615026">
    <property type="component" value="Unassembled WGS sequence"/>
</dbReference>
<feature type="transmembrane region" description="Helical" evidence="1">
    <location>
        <begin position="173"/>
        <end position="194"/>
    </location>
</feature>
<evidence type="ECO:0000313" key="2">
    <source>
        <dbReference type="EMBL" id="MBE9066676.1"/>
    </source>
</evidence>
<dbReference type="AlphaFoldDB" id="A0A928X3I2"/>
<keyword evidence="1" id="KW-0812">Transmembrane</keyword>
<feature type="transmembrane region" description="Helical" evidence="1">
    <location>
        <begin position="143"/>
        <end position="161"/>
    </location>
</feature>
<dbReference type="RefSeq" id="WP_193992607.1">
    <property type="nucleotide sequence ID" value="NZ_JADEXP010000053.1"/>
</dbReference>
<keyword evidence="1" id="KW-1133">Transmembrane helix</keyword>
<sequence>MLAPNFSKISGVLPKLFAATFNHLGRAFLGLMVLTGMLSLAAAPALAHHPLGGRLPANFFEGLMSGVGHPVIGLDHLAFVIAAGLIAATRPKGVLIPIMFVLASLAGTAIHLMSLDLPAPEFVISASVLAFGVILAMGNKLNLATVASLAALAGVFHGFAYGEGIFGAEPTPMAAYLIGFAGIQMAITLLFAFIGSNVVKRSTALPSLNLNLRFAGFTLAGIGLAFLSSVVIG</sequence>
<gene>
    <name evidence="2" type="ORF">IQ260_08420</name>
</gene>
<keyword evidence="1" id="KW-0472">Membrane</keyword>